<dbReference type="EMBL" id="VBAO01000173">
    <property type="protein sequence ID" value="TMI81412.1"/>
    <property type="molecule type" value="Genomic_DNA"/>
</dbReference>
<accession>A0A537JDK1</accession>
<dbReference type="AlphaFoldDB" id="A0A537JDK1"/>
<name>A0A537JDK1_9BACT</name>
<organism evidence="1 2">
    <name type="scientific">Candidatus Segetimicrobium genomatis</name>
    <dbReference type="NCBI Taxonomy" id="2569760"/>
    <lineage>
        <taxon>Bacteria</taxon>
        <taxon>Bacillati</taxon>
        <taxon>Candidatus Sysuimicrobiota</taxon>
        <taxon>Candidatus Sysuimicrobiia</taxon>
        <taxon>Candidatus Sysuimicrobiales</taxon>
        <taxon>Candidatus Segetimicrobiaceae</taxon>
        <taxon>Candidatus Segetimicrobium</taxon>
    </lineage>
</organism>
<proteinExistence type="predicted"/>
<evidence type="ECO:0000313" key="2">
    <source>
        <dbReference type="Proteomes" id="UP000320048"/>
    </source>
</evidence>
<comment type="caution">
    <text evidence="1">The sequence shown here is derived from an EMBL/GenBank/DDBJ whole genome shotgun (WGS) entry which is preliminary data.</text>
</comment>
<dbReference type="Proteomes" id="UP000320048">
    <property type="component" value="Unassembled WGS sequence"/>
</dbReference>
<sequence length="194" mass="20321">MSARPIRRARNTRRSLRLLLPVILSLAVLSGVVPAWGDGSAPSQIVPGIGIGPVRIGMTSREAREALALFDVESHQCTIDALISHDRVVALGTRYGGCLQLALPSSAIGAMAVGTMLLPEVGGIGGTPAPLVRAFGNPRRFVLDPGMAVLLWPNGLVARTAASRNYEIITYLAVVAPQTAIPPYAFLAALPPSI</sequence>
<protein>
    <submittedName>
        <fullName evidence="1">Uncharacterized protein</fullName>
    </submittedName>
</protein>
<reference evidence="1 2" key="1">
    <citation type="journal article" date="2019" name="Nat. Microbiol.">
        <title>Mediterranean grassland soil C-N compound turnover is dependent on rainfall and depth, and is mediated by genomically divergent microorganisms.</title>
        <authorList>
            <person name="Diamond S."/>
            <person name="Andeer P.F."/>
            <person name="Li Z."/>
            <person name="Crits-Christoph A."/>
            <person name="Burstein D."/>
            <person name="Anantharaman K."/>
            <person name="Lane K.R."/>
            <person name="Thomas B.C."/>
            <person name="Pan C."/>
            <person name="Northen T.R."/>
            <person name="Banfield J.F."/>
        </authorList>
    </citation>
    <scope>NUCLEOTIDE SEQUENCE [LARGE SCALE GENOMIC DNA]</scope>
    <source>
        <strain evidence="1">NP_7</strain>
    </source>
</reference>
<gene>
    <name evidence="1" type="ORF">E6H04_06720</name>
</gene>
<evidence type="ECO:0000313" key="1">
    <source>
        <dbReference type="EMBL" id="TMI81412.1"/>
    </source>
</evidence>